<evidence type="ECO:0000313" key="3">
    <source>
        <dbReference type="Proteomes" id="UP000003477"/>
    </source>
</evidence>
<name>G5IZD5_CROWT</name>
<comment type="caution">
    <text evidence="2">The sequence shown here is derived from an EMBL/GenBank/DDBJ whole genome shotgun (WGS) entry which is preliminary data.</text>
</comment>
<organism evidence="2 3">
    <name type="scientific">Crocosphaera watsonii WH 0003</name>
    <dbReference type="NCBI Taxonomy" id="423471"/>
    <lineage>
        <taxon>Bacteria</taxon>
        <taxon>Bacillati</taxon>
        <taxon>Cyanobacteriota</taxon>
        <taxon>Cyanophyceae</taxon>
        <taxon>Oscillatoriophycideae</taxon>
        <taxon>Chroococcales</taxon>
        <taxon>Aphanothecaceae</taxon>
        <taxon>Crocosphaera</taxon>
    </lineage>
</organism>
<accession>G5IZD5</accession>
<reference evidence="2 3" key="1">
    <citation type="journal article" date="2011" name="Front. Microbiol.">
        <title>Two Strains of Crocosphaera watsonii with Highly Conserved Genomes are Distinguished by Strain-Specific Features.</title>
        <authorList>
            <person name="Bench S.R."/>
            <person name="Ilikchyan I.N."/>
            <person name="Tripp H.J."/>
            <person name="Zehr J.P."/>
        </authorList>
    </citation>
    <scope>NUCLEOTIDE SEQUENCE [LARGE SCALE GENOMIC DNA]</scope>
    <source>
        <strain evidence="2 3">WH 0003</strain>
    </source>
</reference>
<dbReference type="Pfam" id="PF12323">
    <property type="entry name" value="HTH_OrfB_IS605"/>
    <property type="match status" value="1"/>
</dbReference>
<gene>
    <name evidence="2" type="ORF">CWATWH0003_0627t1</name>
</gene>
<dbReference type="EMBL" id="AESD01000105">
    <property type="protein sequence ID" value="EHJ14702.1"/>
    <property type="molecule type" value="Genomic_DNA"/>
</dbReference>
<evidence type="ECO:0000259" key="1">
    <source>
        <dbReference type="Pfam" id="PF12323"/>
    </source>
</evidence>
<proteinExistence type="predicted"/>
<feature type="non-terminal residue" evidence="2">
    <location>
        <position position="57"/>
    </location>
</feature>
<feature type="domain" description="Transposase putative helix-turn-helix" evidence="1">
    <location>
        <begin position="1"/>
        <end position="45"/>
    </location>
</feature>
<dbReference type="RefSeq" id="WP_007309219.1">
    <property type="nucleotide sequence ID" value="NZ_AESD01000105.1"/>
</dbReference>
<dbReference type="AlphaFoldDB" id="G5IZD5"/>
<dbReference type="Proteomes" id="UP000003477">
    <property type="component" value="Unassembled WGS sequence"/>
</dbReference>
<evidence type="ECO:0000313" key="2">
    <source>
        <dbReference type="EMBL" id="EHJ14702.1"/>
    </source>
</evidence>
<protein>
    <submittedName>
        <fullName evidence="2">Transposase-like protein, IS200/IS605 family</fullName>
    </submittedName>
</protein>
<dbReference type="InterPro" id="IPR021027">
    <property type="entry name" value="Transposase_put_HTH"/>
</dbReference>
<dbReference type="GeneID" id="88769390"/>
<sequence>MKYTYQYRILPTTNQKITLNRWLRVCRFWFNRQLGERFQWWEQNRCAVNSCPLICHL</sequence>